<dbReference type="SUPFAM" id="SSF55486">
    <property type="entry name" value="Metalloproteases ('zincins'), catalytic domain"/>
    <property type="match status" value="1"/>
</dbReference>
<feature type="binding site" evidence="8">
    <location>
        <position position="272"/>
    </location>
    <ligand>
        <name>Ca(2+)</name>
        <dbReference type="ChEBI" id="CHEBI:29108"/>
        <label>3</label>
    </ligand>
</feature>
<dbReference type="Gene3D" id="3.40.390.10">
    <property type="entry name" value="Collagenase (Catalytic Domain)"/>
    <property type="match status" value="1"/>
</dbReference>
<feature type="binding site" evidence="8">
    <location>
        <position position="245"/>
    </location>
    <ligand>
        <name>Zn(2+)</name>
        <dbReference type="ChEBI" id="CHEBI:29105"/>
        <label>1</label>
    </ligand>
</feature>
<keyword evidence="8" id="KW-0106">Calcium</keyword>
<feature type="binding site" evidence="8">
    <location>
        <position position="305"/>
    </location>
    <ligand>
        <name>Zn(2+)</name>
        <dbReference type="ChEBI" id="CHEBI:29105"/>
        <label>2</label>
        <note>catalytic</note>
    </ligand>
</feature>
<dbReference type="GO" id="GO:0004222">
    <property type="term" value="F:metalloendopeptidase activity"/>
    <property type="evidence" value="ECO:0007669"/>
    <property type="project" value="UniProtKB-ARBA"/>
</dbReference>
<feature type="domain" description="Peptidase metallopeptidase" evidence="11">
    <location>
        <begin position="171"/>
        <end position="346"/>
    </location>
</feature>
<evidence type="ECO:0000256" key="4">
    <source>
        <dbReference type="ARBA" id="ARBA00022801"/>
    </source>
</evidence>
<evidence type="ECO:0000256" key="9">
    <source>
        <dbReference type="SAM" id="MobiDB-lite"/>
    </source>
</evidence>
<dbReference type="InterPro" id="IPR024079">
    <property type="entry name" value="MetalloPept_cat_dom_sf"/>
</dbReference>
<dbReference type="InterPro" id="IPR006026">
    <property type="entry name" value="Peptidase_Metallo"/>
</dbReference>
<feature type="binding site" evidence="8">
    <location>
        <position position="252"/>
    </location>
    <ligand>
        <name>Ca(2+)</name>
        <dbReference type="ChEBI" id="CHEBI:29108"/>
        <label>3</label>
    </ligand>
</feature>
<dbReference type="InterPro" id="IPR021190">
    <property type="entry name" value="Pept_M10A"/>
</dbReference>
<keyword evidence="5 8" id="KW-0862">Zinc</keyword>
<evidence type="ECO:0000259" key="11">
    <source>
        <dbReference type="SMART" id="SM00235"/>
    </source>
</evidence>
<dbReference type="PRINTS" id="PR00138">
    <property type="entry name" value="MATRIXIN"/>
</dbReference>
<dbReference type="Pfam" id="PF01471">
    <property type="entry name" value="PG_binding_1"/>
    <property type="match status" value="1"/>
</dbReference>
<dbReference type="EMBL" id="OZ075120">
    <property type="protein sequence ID" value="CAL4894469.1"/>
    <property type="molecule type" value="Genomic_DNA"/>
</dbReference>
<evidence type="ECO:0000256" key="5">
    <source>
        <dbReference type="ARBA" id="ARBA00022833"/>
    </source>
</evidence>
<comment type="cofactor">
    <cofactor evidence="8">
        <name>Ca(2+)</name>
        <dbReference type="ChEBI" id="CHEBI:29108"/>
    </cofactor>
    <text evidence="8">Can bind about 5 Ca(2+) ions per subunit.</text>
</comment>
<feature type="binding site" evidence="8">
    <location>
        <position position="260"/>
    </location>
    <ligand>
        <name>Zn(2+)</name>
        <dbReference type="ChEBI" id="CHEBI:29105"/>
        <label>1</label>
    </ligand>
</feature>
<evidence type="ECO:0000256" key="3">
    <source>
        <dbReference type="ARBA" id="ARBA00022723"/>
    </source>
</evidence>
<evidence type="ECO:0000256" key="2">
    <source>
        <dbReference type="ARBA" id="ARBA00022670"/>
    </source>
</evidence>
<dbReference type="Pfam" id="PF00413">
    <property type="entry name" value="Peptidase_M10"/>
    <property type="match status" value="1"/>
</dbReference>
<feature type="binding site" evidence="8">
    <location>
        <position position="275"/>
    </location>
    <ligand>
        <name>Ca(2+)</name>
        <dbReference type="ChEBI" id="CHEBI:29108"/>
        <label>3</label>
    </ligand>
</feature>
<keyword evidence="13" id="KW-1185">Reference proteome</keyword>
<dbReference type="GO" id="GO:0046872">
    <property type="term" value="F:metal ion binding"/>
    <property type="evidence" value="ECO:0007669"/>
    <property type="project" value="UniProtKB-KW"/>
</dbReference>
<dbReference type="SUPFAM" id="SSF47090">
    <property type="entry name" value="PGBD-like"/>
    <property type="match status" value="1"/>
</dbReference>
<keyword evidence="10" id="KW-0732">Signal</keyword>
<dbReference type="Proteomes" id="UP001497457">
    <property type="component" value="Chromosome 10rd"/>
</dbReference>
<sequence>MQRNFDDALSSLALKLPCRRAAACLLLLLLLGILSSCHDVAAARPAPAAAASAAGLRRRPDGAAWRPSEHLRDAGRGSRVAGLAEVKMYLARFGYMHPSRAEHGDDAFDEHTEAAVKLYQSRIGLPVTGRLDAATLGRIASPRCGVGDGGIRGRVSVSVSVPASRFTFFGGEPRWTGPDPLVLTYSVSPVPAAAGGHHRLSPEAVRAAVRSAFARWARVIPVEFVEAGGDDHHPDIRVRFYEGDHGDGWPFDGQGGVLGHAYPPEDGRLHLDAAEHWMVDVDKETTASLAAAVDLESVATHEIGHILGLDHSSSPEAIMYPYIQFGERKVELSMDDIDGAQLLYGSNPRFSSHEGHASAPPRRSDPSRSVSPGRGSWLSGSISLLCVVLAMLVTV</sequence>
<dbReference type="PANTHER" id="PTHR10201">
    <property type="entry name" value="MATRIX METALLOPROTEINASE"/>
    <property type="match status" value="1"/>
</dbReference>
<comment type="cofactor">
    <cofactor evidence="8">
        <name>Zn(2+)</name>
        <dbReference type="ChEBI" id="CHEBI:29105"/>
    </cofactor>
    <text evidence="8">Binds 2 Zn(2+) ions per subunit.</text>
</comment>
<evidence type="ECO:0000256" key="10">
    <source>
        <dbReference type="SAM" id="SignalP"/>
    </source>
</evidence>
<dbReference type="InterPro" id="IPR033739">
    <property type="entry name" value="M10A_MMP"/>
</dbReference>
<reference evidence="13" key="1">
    <citation type="submission" date="2024-06" db="EMBL/GenBank/DDBJ databases">
        <authorList>
            <person name="Ryan C."/>
        </authorList>
    </citation>
    <scope>NUCLEOTIDE SEQUENCE [LARGE SCALE GENOMIC DNA]</scope>
</reference>
<accession>A0ABC8VP62</accession>
<organism evidence="12 13">
    <name type="scientific">Urochloa decumbens</name>
    <dbReference type="NCBI Taxonomy" id="240449"/>
    <lineage>
        <taxon>Eukaryota</taxon>
        <taxon>Viridiplantae</taxon>
        <taxon>Streptophyta</taxon>
        <taxon>Embryophyta</taxon>
        <taxon>Tracheophyta</taxon>
        <taxon>Spermatophyta</taxon>
        <taxon>Magnoliopsida</taxon>
        <taxon>Liliopsida</taxon>
        <taxon>Poales</taxon>
        <taxon>Poaceae</taxon>
        <taxon>PACMAD clade</taxon>
        <taxon>Panicoideae</taxon>
        <taxon>Panicodae</taxon>
        <taxon>Paniceae</taxon>
        <taxon>Melinidinae</taxon>
        <taxon>Urochloa</taxon>
    </lineage>
</organism>
<dbReference type="PANTHER" id="PTHR10201:SF257">
    <property type="entry name" value="PEPTIDASE METALLOPEPTIDASE DOMAIN-CONTAINING PROTEIN"/>
    <property type="match status" value="1"/>
</dbReference>
<feature type="binding site" evidence="8">
    <location>
        <position position="253"/>
    </location>
    <ligand>
        <name>Ca(2+)</name>
        <dbReference type="ChEBI" id="CHEBI:29108"/>
        <label>3</label>
    </ligand>
</feature>
<dbReference type="InterPro" id="IPR002477">
    <property type="entry name" value="Peptidoglycan-bd-like"/>
</dbReference>
<dbReference type="InterPro" id="IPR001818">
    <property type="entry name" value="Pept_M10_metallopeptidase"/>
</dbReference>
<feature type="binding site" evidence="8">
    <location>
        <position position="270"/>
    </location>
    <ligand>
        <name>Zn(2+)</name>
        <dbReference type="ChEBI" id="CHEBI:29105"/>
        <label>1</label>
    </ligand>
</feature>
<proteinExistence type="inferred from homology"/>
<evidence type="ECO:0000256" key="6">
    <source>
        <dbReference type="ARBA" id="ARBA00023049"/>
    </source>
</evidence>
<feature type="region of interest" description="Disordered" evidence="9">
    <location>
        <begin position="350"/>
        <end position="375"/>
    </location>
</feature>
<reference evidence="12 13" key="2">
    <citation type="submission" date="2024-10" db="EMBL/GenBank/DDBJ databases">
        <authorList>
            <person name="Ryan C."/>
        </authorList>
    </citation>
    <scope>NUCLEOTIDE SEQUENCE [LARGE SCALE GENOMIC DNA]</scope>
</reference>
<keyword evidence="4" id="KW-0378">Hydrolase</keyword>
<feature type="binding site" description="in inhibited form" evidence="8">
    <location>
        <position position="144"/>
    </location>
    <ligand>
        <name>Zn(2+)</name>
        <dbReference type="ChEBI" id="CHEBI:29105"/>
        <label>2</label>
        <note>catalytic</note>
    </ligand>
</feature>
<dbReference type="InterPro" id="IPR036365">
    <property type="entry name" value="PGBD-like_sf"/>
</dbReference>
<comment type="similarity">
    <text evidence="1">Belongs to the peptidase M10A family. Matrix metalloproteinases (MMPs) subfamily.</text>
</comment>
<feature type="chain" id="PRO_5044878279" description="Peptidase metallopeptidase domain-containing protein" evidence="10">
    <location>
        <begin position="43"/>
        <end position="395"/>
    </location>
</feature>
<name>A0ABC8VP62_9POAL</name>
<evidence type="ECO:0000256" key="8">
    <source>
        <dbReference type="PIRSR" id="PIRSR621190-2"/>
    </source>
</evidence>
<evidence type="ECO:0000313" key="12">
    <source>
        <dbReference type="EMBL" id="CAL4894469.1"/>
    </source>
</evidence>
<feature type="compositionally biased region" description="Basic and acidic residues" evidence="9">
    <location>
        <begin position="351"/>
        <end position="366"/>
    </location>
</feature>
<feature type="binding site" evidence="8">
    <location>
        <position position="247"/>
    </location>
    <ligand>
        <name>Zn(2+)</name>
        <dbReference type="ChEBI" id="CHEBI:29105"/>
        <label>1</label>
    </ligand>
</feature>
<gene>
    <name evidence="12" type="ORF">URODEC1_LOCUS5431</name>
</gene>
<dbReference type="CDD" id="cd04278">
    <property type="entry name" value="ZnMc_MMP"/>
    <property type="match status" value="1"/>
</dbReference>
<dbReference type="AlphaFoldDB" id="A0ABC8VP62"/>
<feature type="binding site" evidence="8">
    <location>
        <position position="319"/>
    </location>
    <ligand>
        <name>Zn(2+)</name>
        <dbReference type="ChEBI" id="CHEBI:29105"/>
        <label>2</label>
        <note>catalytic</note>
    </ligand>
</feature>
<feature type="binding site" evidence="8">
    <location>
        <position position="301"/>
    </location>
    <ligand>
        <name>Zn(2+)</name>
        <dbReference type="ChEBI" id="CHEBI:29105"/>
        <label>2</label>
        <note>catalytic</note>
    </ligand>
</feature>
<feature type="active site" evidence="7">
    <location>
        <position position="302"/>
    </location>
</feature>
<keyword evidence="2" id="KW-0645">Protease</keyword>
<evidence type="ECO:0000256" key="1">
    <source>
        <dbReference type="ARBA" id="ARBA00009614"/>
    </source>
</evidence>
<evidence type="ECO:0000256" key="7">
    <source>
        <dbReference type="PIRSR" id="PIRSR621190-1"/>
    </source>
</evidence>
<feature type="binding site" evidence="8">
    <location>
        <position position="275"/>
    </location>
    <ligand>
        <name>Ca(2+)</name>
        <dbReference type="ChEBI" id="CHEBI:29108"/>
        <label>1</label>
    </ligand>
</feature>
<dbReference type="SMART" id="SM00235">
    <property type="entry name" value="ZnMc"/>
    <property type="match status" value="1"/>
</dbReference>
<keyword evidence="6" id="KW-0482">Metalloprotease</keyword>
<dbReference type="GO" id="GO:0006508">
    <property type="term" value="P:proteolysis"/>
    <property type="evidence" value="ECO:0007669"/>
    <property type="project" value="UniProtKB-KW"/>
</dbReference>
<keyword evidence="3 8" id="KW-0479">Metal-binding</keyword>
<feature type="binding site" evidence="8">
    <location>
        <position position="311"/>
    </location>
    <ligand>
        <name>Zn(2+)</name>
        <dbReference type="ChEBI" id="CHEBI:29105"/>
        <label>2</label>
        <note>catalytic</note>
    </ligand>
</feature>
<feature type="signal peptide" evidence="10">
    <location>
        <begin position="1"/>
        <end position="42"/>
    </location>
</feature>
<feature type="binding site" evidence="8">
    <location>
        <position position="235"/>
    </location>
    <ligand>
        <name>Ca(2+)</name>
        <dbReference type="ChEBI" id="CHEBI:29108"/>
        <label>2</label>
    </ligand>
</feature>
<evidence type="ECO:0000313" key="13">
    <source>
        <dbReference type="Proteomes" id="UP001497457"/>
    </source>
</evidence>
<protein>
    <recommendedName>
        <fullName evidence="11">Peptidase metallopeptidase domain-containing protein</fullName>
    </recommendedName>
</protein>